<keyword evidence="2" id="KW-1185">Reference proteome</keyword>
<comment type="caution">
    <text evidence="1">The sequence shown here is derived from an EMBL/GenBank/DDBJ whole genome shotgun (WGS) entry which is preliminary data.</text>
</comment>
<protein>
    <submittedName>
        <fullName evidence="1">Uncharacterized protein</fullName>
    </submittedName>
</protein>
<dbReference type="EMBL" id="RAXU01000001">
    <property type="protein sequence ID" value="RKG36079.1"/>
    <property type="molecule type" value="Genomic_DNA"/>
</dbReference>
<proteinExistence type="predicted"/>
<dbReference type="AlphaFoldDB" id="A0A3A8EPM6"/>
<gene>
    <name evidence="1" type="ORF">D7V21_00315</name>
</gene>
<evidence type="ECO:0000313" key="2">
    <source>
        <dbReference type="Proteomes" id="UP000269001"/>
    </source>
</evidence>
<evidence type="ECO:0000313" key="1">
    <source>
        <dbReference type="EMBL" id="RKG36079.1"/>
    </source>
</evidence>
<organism evidence="1 2">
    <name type="scientific">Acinetobacter guerrae</name>
    <dbReference type="NCBI Taxonomy" id="1843371"/>
    <lineage>
        <taxon>Bacteria</taxon>
        <taxon>Pseudomonadati</taxon>
        <taxon>Pseudomonadota</taxon>
        <taxon>Gammaproteobacteria</taxon>
        <taxon>Moraxellales</taxon>
        <taxon>Moraxellaceae</taxon>
        <taxon>Acinetobacter</taxon>
    </lineage>
</organism>
<dbReference type="Proteomes" id="UP000269001">
    <property type="component" value="Unassembled WGS sequence"/>
</dbReference>
<accession>A0A3A8EPM6</accession>
<sequence length="67" mass="8218">MSVPQANFLKCKHRYERRFPQSVFLLNFWILSKLLENATHYLFNKYPYFELMIHVYFLPIYNSSVLP</sequence>
<name>A0A3A8EPM6_9GAMM</name>
<reference evidence="1 2" key="1">
    <citation type="submission" date="2018-09" db="EMBL/GenBank/DDBJ databases">
        <title>The draft genome of Acinetobacter spp. strains.</title>
        <authorList>
            <person name="Qin J."/>
            <person name="Feng Y."/>
            <person name="Zong Z."/>
        </authorList>
    </citation>
    <scope>NUCLEOTIDE SEQUENCE [LARGE SCALE GENOMIC DNA]</scope>
    <source>
        <strain evidence="1 2">WCHAc060096</strain>
    </source>
</reference>